<dbReference type="EMBL" id="JARVKF010000168">
    <property type="protein sequence ID" value="KAK9421599.1"/>
    <property type="molecule type" value="Genomic_DNA"/>
</dbReference>
<name>A0ABR2V467_9PEZI</name>
<feature type="transmembrane region" description="Helical" evidence="2">
    <location>
        <begin position="12"/>
        <end position="30"/>
    </location>
</feature>
<gene>
    <name evidence="3" type="ORF">SUNI508_05529</name>
</gene>
<keyword evidence="2" id="KW-1133">Transmembrane helix</keyword>
<reference evidence="3 4" key="1">
    <citation type="journal article" date="2024" name="J. Plant Pathol.">
        <title>Sequence and assembly of the genome of Seiridium unicorne, isolate CBS 538.82, causal agent of cypress canker disease.</title>
        <authorList>
            <person name="Scali E."/>
            <person name="Rocca G.D."/>
            <person name="Danti R."/>
            <person name="Garbelotto M."/>
            <person name="Barberini S."/>
            <person name="Baroncelli R."/>
            <person name="Emiliani G."/>
        </authorList>
    </citation>
    <scope>NUCLEOTIDE SEQUENCE [LARGE SCALE GENOMIC DNA]</scope>
    <source>
        <strain evidence="3 4">BM-138-508</strain>
    </source>
</reference>
<feature type="region of interest" description="Disordered" evidence="1">
    <location>
        <begin position="573"/>
        <end position="665"/>
    </location>
</feature>
<keyword evidence="2" id="KW-0472">Membrane</keyword>
<accession>A0ABR2V467</accession>
<evidence type="ECO:0000313" key="3">
    <source>
        <dbReference type="EMBL" id="KAK9421599.1"/>
    </source>
</evidence>
<evidence type="ECO:0000313" key="4">
    <source>
        <dbReference type="Proteomes" id="UP001408356"/>
    </source>
</evidence>
<sequence length="716" mass="81000">MADDTNELVVAIVALLIAVIAFITTVVQLAQSIIATARGLPNCDERVMGLWARSSRVWFKWWQLRLEVDFEAPVIFLAPNDNARGPVKDDNGKDAKIWYANGSPMSFEDFRVIDNQDEEATNQHLKRERVHTVDNELATWVTLLGAIQKMEKESRLWEGLQWRNAQARNSQATQPSLQGNVTTLAVGMQRKKRSFDAMPTVKRPYAITTICHLVELAAVLGLYWKEFNRDQNKYRAEGNGYSLLGSRLDDFGIVFVFEKTGWASFDESRIIPTHEVKELCFGNVPTFYREKNRDVDERWASRMIEQKTLQTLQLGSRQEILDTLSLIGCNTNTTLYFQKDDPKQLTHLFPVTFEIIGMLGRTLHVPGRPFRYLPNPTLVAWNSQRFNLRRMLREFERNLREGIKVGAQSQHSFTDELEKILALAGKLQRNLPDQTDRFTPGNLDEIHKVVDATDELLSEDSKDKNVVLDVLRRHIQEVLLAINTKADASTTNLPSSPINRPPSFDDLLGVPPENREQLFMDKYFNEIRIRVITIDPEYDDPQAAQASLHIHANSPQQTTQTVHDVALQSYLEEQQQQNRPQQIAAASQSPGSAHPNAAHGADPASDSPNQATNASPTPSPPISHISKFSGGPPRPIRTDTIGLGLGSRAGTMRGPSGRATTWGTSMSDRFEPRRSDIWCTLVLRMLCWLLLHDFDKRDVQLSKSELMGSRLPVYIM</sequence>
<proteinExistence type="predicted"/>
<protein>
    <recommendedName>
        <fullName evidence="5">Modin</fullName>
    </recommendedName>
</protein>
<organism evidence="3 4">
    <name type="scientific">Seiridium unicorne</name>
    <dbReference type="NCBI Taxonomy" id="138068"/>
    <lineage>
        <taxon>Eukaryota</taxon>
        <taxon>Fungi</taxon>
        <taxon>Dikarya</taxon>
        <taxon>Ascomycota</taxon>
        <taxon>Pezizomycotina</taxon>
        <taxon>Sordariomycetes</taxon>
        <taxon>Xylariomycetidae</taxon>
        <taxon>Amphisphaeriales</taxon>
        <taxon>Sporocadaceae</taxon>
        <taxon>Seiridium</taxon>
    </lineage>
</organism>
<evidence type="ECO:0000256" key="2">
    <source>
        <dbReference type="SAM" id="Phobius"/>
    </source>
</evidence>
<keyword evidence="2" id="KW-0812">Transmembrane</keyword>
<keyword evidence="4" id="KW-1185">Reference proteome</keyword>
<evidence type="ECO:0008006" key="5">
    <source>
        <dbReference type="Google" id="ProtNLM"/>
    </source>
</evidence>
<comment type="caution">
    <text evidence="3">The sequence shown here is derived from an EMBL/GenBank/DDBJ whole genome shotgun (WGS) entry which is preliminary data.</text>
</comment>
<dbReference type="Proteomes" id="UP001408356">
    <property type="component" value="Unassembled WGS sequence"/>
</dbReference>
<evidence type="ECO:0000256" key="1">
    <source>
        <dbReference type="SAM" id="MobiDB-lite"/>
    </source>
</evidence>